<feature type="domain" description="Haemagglutinin Mycoplasma" evidence="3">
    <location>
        <begin position="250"/>
        <end position="362"/>
    </location>
</feature>
<feature type="chain" id="PRO_5043397872" description="Haemagglutinin Mycoplasma domain-containing protein" evidence="2">
    <location>
        <begin position="23"/>
        <end position="616"/>
    </location>
</feature>
<name>A0AAW6HSE8_9MOLU</name>
<evidence type="ECO:0000256" key="2">
    <source>
        <dbReference type="SAM" id="SignalP"/>
    </source>
</evidence>
<evidence type="ECO:0000313" key="5">
    <source>
        <dbReference type="Proteomes" id="UP001216384"/>
    </source>
</evidence>
<dbReference type="Pfam" id="PF05692">
    <property type="entry name" value="Myco_haema"/>
    <property type="match status" value="2"/>
</dbReference>
<feature type="signal peptide" evidence="2">
    <location>
        <begin position="1"/>
        <end position="22"/>
    </location>
</feature>
<dbReference type="EMBL" id="JAJHZP010000014">
    <property type="protein sequence ID" value="MDC4183539.1"/>
    <property type="molecule type" value="Genomic_DNA"/>
</dbReference>
<dbReference type="PROSITE" id="PS51257">
    <property type="entry name" value="PROKAR_LIPOPROTEIN"/>
    <property type="match status" value="1"/>
</dbReference>
<feature type="region of interest" description="Disordered" evidence="1">
    <location>
        <begin position="37"/>
        <end position="58"/>
    </location>
</feature>
<sequence length="616" mass="67794">MNKKSILKVVSLLSVGSIVMLSATSCNGIKLSEQLKSSNLDTQPQPDPTLDKNPTNEHMVEGGVSALVTKARTELDNLIKTKANKLDAYSDYSVIKNELISAYNAAELTKNSNSATEQQLNEAKASLQSSINKAEADKTEFDNGHTDIVRAYNELKTTLNNKSAILSSLNDDKYVGIRSYFKTYYDTAEQIITNTLQYDGLTKNTIDQAKNKIVELTDNLDSKKSNIDQYSTFKMFRVNNTNFKGSLKYSATPADSQKLVTFSSDFDNDNNSYQWRYANRLIDSETKERSIQITNVSWIYSLDTQDGMNMTTASYDLDFEYYGGNTATLYFPYKAAKADQVSGSNLSLKYKLNENNPVNVDLTGVAVNDIKVATINLTGLKFGMNKISFTTEANKKAPMIGNFYISTTNDTVDAVYNDIFGNEVSADNPDKITVNFLKGYGLANKGYGVVVQNTPNNTFIKKMNFKLDSDTLGNNVPTKEYYIIGYLGGTDGSSGVVNGSNVKYYTFYLNAPKDGMYEIGGVFNSGDSRGLSFWKGSYNASGNGNKAKFQNLNSGDWNSKLKSFNKNQKATNESASLQLTKGLNKIIVSGSDSNSPAPNLGNVSFTLVNNSESNSR</sequence>
<protein>
    <recommendedName>
        <fullName evidence="3">Haemagglutinin Mycoplasma domain-containing protein</fullName>
    </recommendedName>
</protein>
<organism evidence="4 5">
    <name type="scientific">Mycoplasma bradburyae</name>
    <dbReference type="NCBI Taxonomy" id="2963128"/>
    <lineage>
        <taxon>Bacteria</taxon>
        <taxon>Bacillati</taxon>
        <taxon>Mycoplasmatota</taxon>
        <taxon>Mollicutes</taxon>
        <taxon>Mycoplasmataceae</taxon>
        <taxon>Mycoplasma</taxon>
    </lineage>
</organism>
<dbReference type="RefSeq" id="WP_272404028.1">
    <property type="nucleotide sequence ID" value="NZ_JAJHZP010000014.1"/>
</dbReference>
<proteinExistence type="predicted"/>
<evidence type="ECO:0000259" key="3">
    <source>
        <dbReference type="Pfam" id="PF05692"/>
    </source>
</evidence>
<dbReference type="Pfam" id="PF07554">
    <property type="entry name" value="FIVAR"/>
    <property type="match status" value="2"/>
</dbReference>
<dbReference type="AlphaFoldDB" id="A0AAW6HSE8"/>
<accession>A0AAW6HSE8</accession>
<gene>
    <name evidence="4" type="ORF">LNO71_02645</name>
</gene>
<comment type="caution">
    <text evidence="4">The sequence shown here is derived from an EMBL/GenBank/DDBJ whole genome shotgun (WGS) entry which is preliminary data.</text>
</comment>
<reference evidence="4" key="1">
    <citation type="submission" date="2021-11" db="EMBL/GenBank/DDBJ databases">
        <title>Description of Mycoplasma bradburyaesp. nov.from sea birds: a tribute to a great mycoplasmologist.</title>
        <authorList>
            <person name="Ramirez A.S."/>
            <person name="Poveda C."/>
            <person name="Suarez-Perez A."/>
            <person name="Rosales R.S."/>
            <person name="Dijkman R."/>
            <person name="Feberwee A."/>
            <person name="Spergser J."/>
            <person name="Szostak M.P."/>
            <person name="Ressel L."/>
            <person name="Calabuig P."/>
            <person name="Catania S."/>
            <person name="Gobbo F."/>
            <person name="Timofte D."/>
            <person name="Poveda J.B."/>
        </authorList>
    </citation>
    <scope>NUCLEOTIDE SEQUENCE</scope>
    <source>
        <strain evidence="4">T264</strain>
    </source>
</reference>
<dbReference type="InterPro" id="IPR008692">
    <property type="entry name" value="Hemogglutn_Mycoplasma"/>
</dbReference>
<evidence type="ECO:0000313" key="4">
    <source>
        <dbReference type="EMBL" id="MDC4183539.1"/>
    </source>
</evidence>
<feature type="domain" description="Haemagglutinin Mycoplasma" evidence="3">
    <location>
        <begin position="366"/>
        <end position="607"/>
    </location>
</feature>
<evidence type="ECO:0000256" key="1">
    <source>
        <dbReference type="SAM" id="MobiDB-lite"/>
    </source>
</evidence>
<dbReference type="Proteomes" id="UP001216384">
    <property type="component" value="Unassembled WGS sequence"/>
</dbReference>
<keyword evidence="2" id="KW-0732">Signal</keyword>